<evidence type="ECO:0000313" key="2">
    <source>
        <dbReference type="EMBL" id="MBW0463177.1"/>
    </source>
</evidence>
<evidence type="ECO:0000256" key="1">
    <source>
        <dbReference type="SAM" id="Phobius"/>
    </source>
</evidence>
<organism evidence="2 3">
    <name type="scientific">Austropuccinia psidii MF-1</name>
    <dbReference type="NCBI Taxonomy" id="1389203"/>
    <lineage>
        <taxon>Eukaryota</taxon>
        <taxon>Fungi</taxon>
        <taxon>Dikarya</taxon>
        <taxon>Basidiomycota</taxon>
        <taxon>Pucciniomycotina</taxon>
        <taxon>Pucciniomycetes</taxon>
        <taxon>Pucciniales</taxon>
        <taxon>Sphaerophragmiaceae</taxon>
        <taxon>Austropuccinia</taxon>
    </lineage>
</organism>
<dbReference type="PROSITE" id="PS51257">
    <property type="entry name" value="PROKAR_LIPOPROTEIN"/>
    <property type="match status" value="1"/>
</dbReference>
<protein>
    <submittedName>
        <fullName evidence="2">Uncharacterized protein</fullName>
    </submittedName>
</protein>
<feature type="transmembrane region" description="Helical" evidence="1">
    <location>
        <begin position="123"/>
        <end position="145"/>
    </location>
</feature>
<dbReference type="OrthoDB" id="2495287at2759"/>
<comment type="caution">
    <text evidence="2">The sequence shown here is derived from an EMBL/GenBank/DDBJ whole genome shotgun (WGS) entry which is preliminary data.</text>
</comment>
<feature type="transmembrane region" description="Helical" evidence="1">
    <location>
        <begin position="210"/>
        <end position="230"/>
    </location>
</feature>
<gene>
    <name evidence="2" type="ORF">O181_002892</name>
</gene>
<dbReference type="EMBL" id="AVOT02000499">
    <property type="protein sequence ID" value="MBW0463177.1"/>
    <property type="molecule type" value="Genomic_DNA"/>
</dbReference>
<dbReference type="Proteomes" id="UP000765509">
    <property type="component" value="Unassembled WGS sequence"/>
</dbReference>
<keyword evidence="1" id="KW-0812">Transmembrane</keyword>
<feature type="transmembrane region" description="Helical" evidence="1">
    <location>
        <begin position="12"/>
        <end position="39"/>
    </location>
</feature>
<accession>A0A9Q3BDB5</accession>
<keyword evidence="1" id="KW-1133">Transmembrane helix</keyword>
<keyword evidence="1" id="KW-0472">Membrane</keyword>
<proteinExistence type="predicted"/>
<keyword evidence="3" id="KW-1185">Reference proteome</keyword>
<dbReference type="AlphaFoldDB" id="A0A9Q3BDB5"/>
<feature type="transmembrane region" description="Helical" evidence="1">
    <location>
        <begin position="165"/>
        <end position="190"/>
    </location>
</feature>
<evidence type="ECO:0000313" key="3">
    <source>
        <dbReference type="Proteomes" id="UP000765509"/>
    </source>
</evidence>
<name>A0A9Q3BDB5_9BASI</name>
<reference evidence="2" key="1">
    <citation type="submission" date="2021-03" db="EMBL/GenBank/DDBJ databases">
        <title>Draft genome sequence of rust myrtle Austropuccinia psidii MF-1, a brazilian biotype.</title>
        <authorList>
            <person name="Quecine M.C."/>
            <person name="Pachon D.M.R."/>
            <person name="Bonatelli M.L."/>
            <person name="Correr F.H."/>
            <person name="Franceschini L.M."/>
            <person name="Leite T.F."/>
            <person name="Margarido G.R.A."/>
            <person name="Almeida C.A."/>
            <person name="Ferrarezi J.A."/>
            <person name="Labate C.A."/>
        </authorList>
    </citation>
    <scope>NUCLEOTIDE SEQUENCE</scope>
    <source>
        <strain evidence="2">MF-1</strain>
    </source>
</reference>
<sequence>MTVRPISQQRLHVLYTVPLVFSLACILMIFGSLCGLVPWRQTSGAVLIVHRDFPTADQEERIDGTASFYFGLLGSCYRKASDQKLQCTSVSYPPDYNTTIAIGGEGINVAHLDISMPDLPPVFLTWLLISIIAIICQVLGALPIYAPQRFFRRRFQSEKLFSATLWILGIGWAFGFSAVLALACFAQGFGDEYNLFSIFFSYNKATMGRIFVPLTMALVIQVIVGIAVIVQIANAPSEEKDAFESSWQTHLRVTGP</sequence>